<organism evidence="8">
    <name type="scientific">marine metagenome</name>
    <dbReference type="NCBI Taxonomy" id="408172"/>
    <lineage>
        <taxon>unclassified sequences</taxon>
        <taxon>metagenomes</taxon>
        <taxon>ecological metagenomes</taxon>
    </lineage>
</organism>
<evidence type="ECO:0000256" key="2">
    <source>
        <dbReference type="ARBA" id="ARBA00010499"/>
    </source>
</evidence>
<dbReference type="GO" id="GO:0005737">
    <property type="term" value="C:cytoplasm"/>
    <property type="evidence" value="ECO:0007669"/>
    <property type="project" value="UniProtKB-SubCell"/>
</dbReference>
<dbReference type="Pfam" id="PF00793">
    <property type="entry name" value="DAHP_synth_1"/>
    <property type="match status" value="1"/>
</dbReference>
<sequence length="224" mass="24083">MIFKSSFDKANRTSLNSERGVGMPAAMDIFLEIKEKFGCPVLTDIHTETQCDEAAKVVDVLQIPAFLCRQTDLLVAAAATGRAVNVKKGQFLAPWDMKNVVSKLTQSGNENVLVTERGASFGYNTLVSDMRALPVLKDIGYPVVFDATHSVQQPGGQGGSTGGQREMVPILARAAVSIGVAAVFMETHQDPDNALSDGPNMVPVQELGTLMKDLLAFDRLAKSR</sequence>
<dbReference type="AlphaFoldDB" id="A0A382S5C9"/>
<dbReference type="PANTHER" id="PTHR21057">
    <property type="entry name" value="PHOSPHO-2-DEHYDRO-3-DEOXYHEPTONATE ALDOLASE"/>
    <property type="match status" value="1"/>
</dbReference>
<accession>A0A382S5C9</accession>
<proteinExistence type="inferred from homology"/>
<evidence type="ECO:0000256" key="6">
    <source>
        <dbReference type="ARBA" id="ARBA00049112"/>
    </source>
</evidence>
<evidence type="ECO:0000256" key="4">
    <source>
        <dbReference type="ARBA" id="ARBA00022490"/>
    </source>
</evidence>
<evidence type="ECO:0000256" key="3">
    <source>
        <dbReference type="ARBA" id="ARBA00012693"/>
    </source>
</evidence>
<evidence type="ECO:0000256" key="1">
    <source>
        <dbReference type="ARBA" id="ARBA00004496"/>
    </source>
</evidence>
<name>A0A382S5C9_9ZZZZ</name>
<dbReference type="EMBL" id="UINC01126298">
    <property type="protein sequence ID" value="SVD04685.1"/>
    <property type="molecule type" value="Genomic_DNA"/>
</dbReference>
<dbReference type="InterPro" id="IPR013785">
    <property type="entry name" value="Aldolase_TIM"/>
</dbReference>
<feature type="domain" description="DAHP synthetase I/KDSA" evidence="7">
    <location>
        <begin position="1"/>
        <end position="211"/>
    </location>
</feature>
<dbReference type="SUPFAM" id="SSF51569">
    <property type="entry name" value="Aldolase"/>
    <property type="match status" value="1"/>
</dbReference>
<comment type="subcellular location">
    <subcellularLocation>
        <location evidence="1">Cytoplasm</location>
    </subcellularLocation>
</comment>
<keyword evidence="4" id="KW-0963">Cytoplasm</keyword>
<reference evidence="8" key="1">
    <citation type="submission" date="2018-05" db="EMBL/GenBank/DDBJ databases">
        <authorList>
            <person name="Lanie J.A."/>
            <person name="Ng W.-L."/>
            <person name="Kazmierczak K.M."/>
            <person name="Andrzejewski T.M."/>
            <person name="Davidsen T.M."/>
            <person name="Wayne K.J."/>
            <person name="Tettelin H."/>
            <person name="Glass J.I."/>
            <person name="Rusch D."/>
            <person name="Podicherti R."/>
            <person name="Tsui H.-C.T."/>
            <person name="Winkler M.E."/>
        </authorList>
    </citation>
    <scope>NUCLEOTIDE SEQUENCE</scope>
</reference>
<dbReference type="NCBIfam" id="TIGR01362">
    <property type="entry name" value="KDO8P_synth"/>
    <property type="match status" value="1"/>
</dbReference>
<comment type="catalytic activity">
    <reaction evidence="6">
        <text>D-arabinose 5-phosphate + phosphoenolpyruvate + H2O = 3-deoxy-alpha-D-manno-2-octulosonate-8-phosphate + phosphate</text>
        <dbReference type="Rhea" id="RHEA:14053"/>
        <dbReference type="ChEBI" id="CHEBI:15377"/>
        <dbReference type="ChEBI" id="CHEBI:43474"/>
        <dbReference type="ChEBI" id="CHEBI:57693"/>
        <dbReference type="ChEBI" id="CHEBI:58702"/>
        <dbReference type="ChEBI" id="CHEBI:85985"/>
        <dbReference type="EC" id="2.5.1.55"/>
    </reaction>
</comment>
<dbReference type="InterPro" id="IPR006218">
    <property type="entry name" value="DAHP1/KDSA"/>
</dbReference>
<evidence type="ECO:0000256" key="5">
    <source>
        <dbReference type="ARBA" id="ARBA00022679"/>
    </source>
</evidence>
<dbReference type="EC" id="2.5.1.55" evidence="3"/>
<gene>
    <name evidence="8" type="ORF">METZ01_LOCUS357539</name>
</gene>
<dbReference type="NCBIfam" id="NF003543">
    <property type="entry name" value="PRK05198.1"/>
    <property type="match status" value="1"/>
</dbReference>
<dbReference type="GO" id="GO:0008676">
    <property type="term" value="F:3-deoxy-8-phosphooctulonate synthase activity"/>
    <property type="evidence" value="ECO:0007669"/>
    <property type="project" value="UniProtKB-EC"/>
</dbReference>
<comment type="similarity">
    <text evidence="2">Belongs to the KdsA family.</text>
</comment>
<evidence type="ECO:0000313" key="8">
    <source>
        <dbReference type="EMBL" id="SVD04685.1"/>
    </source>
</evidence>
<dbReference type="InterPro" id="IPR006269">
    <property type="entry name" value="KDO8P_synthase"/>
</dbReference>
<dbReference type="Gene3D" id="3.20.20.70">
    <property type="entry name" value="Aldolase class I"/>
    <property type="match status" value="1"/>
</dbReference>
<protein>
    <recommendedName>
        <fullName evidence="3">3-deoxy-8-phosphooctulonate synthase</fullName>
        <ecNumber evidence="3">2.5.1.55</ecNumber>
    </recommendedName>
</protein>
<evidence type="ECO:0000259" key="7">
    <source>
        <dbReference type="Pfam" id="PF00793"/>
    </source>
</evidence>
<keyword evidence="5" id="KW-0808">Transferase</keyword>